<keyword evidence="3" id="KW-1185">Reference proteome</keyword>
<proteinExistence type="predicted"/>
<comment type="caution">
    <text evidence="2">The sequence shown here is derived from an EMBL/GenBank/DDBJ whole genome shotgun (WGS) entry which is preliminary data.</text>
</comment>
<dbReference type="InterPro" id="IPR036388">
    <property type="entry name" value="WH-like_DNA-bd_sf"/>
</dbReference>
<protein>
    <submittedName>
        <fullName evidence="2">Transcription antitermination regulator</fullName>
    </submittedName>
</protein>
<evidence type="ECO:0000259" key="1">
    <source>
        <dbReference type="SMART" id="SM01012"/>
    </source>
</evidence>
<dbReference type="AlphaFoldDB" id="A0A229RIM6"/>
<dbReference type="OrthoDB" id="4075938at2"/>
<accession>A0A229RIM6</accession>
<name>A0A229RIM6_AMYAL</name>
<dbReference type="RefSeq" id="WP_020632179.1">
    <property type="nucleotide sequence ID" value="NZ_KB913032.1"/>
</dbReference>
<dbReference type="EMBL" id="NMQU01000091">
    <property type="protein sequence ID" value="OXM46274.1"/>
    <property type="molecule type" value="Genomic_DNA"/>
</dbReference>
<evidence type="ECO:0000313" key="3">
    <source>
        <dbReference type="Proteomes" id="UP000215563"/>
    </source>
</evidence>
<organism evidence="2 3">
    <name type="scientific">Amycolatopsis alba DSM 44262</name>
    <dbReference type="NCBI Taxonomy" id="1125972"/>
    <lineage>
        <taxon>Bacteria</taxon>
        <taxon>Bacillati</taxon>
        <taxon>Actinomycetota</taxon>
        <taxon>Actinomycetes</taxon>
        <taxon>Pseudonocardiales</taxon>
        <taxon>Pseudonocardiaceae</taxon>
        <taxon>Amycolatopsis</taxon>
    </lineage>
</organism>
<dbReference type="Proteomes" id="UP000215563">
    <property type="component" value="Unassembled WGS sequence"/>
</dbReference>
<evidence type="ECO:0000313" key="2">
    <source>
        <dbReference type="EMBL" id="OXM46274.1"/>
    </source>
</evidence>
<dbReference type="Gene3D" id="1.10.10.10">
    <property type="entry name" value="Winged helix-like DNA-binding domain superfamily/Winged helix DNA-binding domain"/>
    <property type="match status" value="1"/>
</dbReference>
<feature type="domain" description="ANTAR" evidence="1">
    <location>
        <begin position="217"/>
        <end position="289"/>
    </location>
</feature>
<sequence>MKDGFDGRYTPAAMRRFVEEERGRAIRAASRAERHEGLIETAGTEMRPFHRRMAGLHRDTERRHRASAELHATHADSLESWAARDSRTLPPKFMTAVAQASGSRSMTVTLLGRNNVEAAVASSDPIAEAAHDLEYVIGEGPSRTAMIRPAPLSVCGEEALTREWPTFGPAVRELGIWAVASARLGAIDLPLGALTAYRTGAEPDPVSARSVGSVAEVLTATALRLDEPSGDGLPPHPLFDEVDQHLVVHQATGAVMISDECTAADALALIRARAFVRNQSITEVALEIVARSRGLN</sequence>
<dbReference type="SMART" id="SM01012">
    <property type="entry name" value="ANTAR"/>
    <property type="match status" value="1"/>
</dbReference>
<dbReference type="Pfam" id="PF03861">
    <property type="entry name" value="ANTAR"/>
    <property type="match status" value="1"/>
</dbReference>
<dbReference type="InterPro" id="IPR005561">
    <property type="entry name" value="ANTAR"/>
</dbReference>
<dbReference type="GO" id="GO:0003723">
    <property type="term" value="F:RNA binding"/>
    <property type="evidence" value="ECO:0007669"/>
    <property type="project" value="InterPro"/>
</dbReference>
<reference evidence="2 3" key="1">
    <citation type="submission" date="2017-07" db="EMBL/GenBank/DDBJ databases">
        <title>Amycolatopsis alba DSM 44262 Genome sequencing and assembly.</title>
        <authorList>
            <person name="Kaur N."/>
            <person name="Mayilraj S."/>
        </authorList>
    </citation>
    <scope>NUCLEOTIDE SEQUENCE [LARGE SCALE GENOMIC DNA]</scope>
    <source>
        <strain evidence="2 3">DSM 44262</strain>
    </source>
</reference>
<gene>
    <name evidence="2" type="ORF">CFP75_28245</name>
</gene>